<feature type="transmembrane region" description="Helical" evidence="1">
    <location>
        <begin position="366"/>
        <end position="384"/>
    </location>
</feature>
<sequence>MTNLRAALAFLVLSLAFVSPALVPGKVLSNSDMLWFQAPWAASKPASLARAANPELGDAPQQMQPFLREVKRSLPDIPLWNPWITTGRPLHADAQSAIFSPFNWIAYVMDEWRALALIAALKLWVAAFGAFLLARALSMRWPGASMAGLVYGFSLWMITWISYPHASVWALVPWALLAAEGVLRRPDPRRVALLALVIGLQFLCGHPESSFHLIVAVVVFSALRLRRSPSWRRAAIGLVGGLVWGALLAALVLLPVGELIFRSADLQQRAGEAQNIKTPLKFALGVMVPFYWGKPTQTPIDFFLLARAFYGGALPLLLAVVALTKPTRERVATAVLGAVAMCVVLGIPPVFWVVSRLPVFSSGHNTRLAVLYLLCLALLAGWGLDDLVKRGVSRRVLALAGGLLAFPVLYTVLRSRSSWDLVGEALAVTFGFDRAPALSDPTVGGVVRGAATLQWMVVAGVSLAVLALLRRRWLAVGALVLVAADLAWAGVGYNPAIERSLAAQPSTGAIRELQAAAPARFVSVGNITENAIPMDYKIPEARGYDLPVEERFDRLWRSKLSPEFPSQVGPLPAFIPLVLPKVDEERLHYLSFLGVSRILQPPTDPLLRTEGLRVVYAGPDARIYANDAALPRAFVVGARRRVGDAYKEITSVGFDPRRDAVVEEGKTEGTPGLAGPAQILHTANDRQVVETRTTRPGILVVSDAWAPGWHAVMGGEELKVERVDYLYRGVRVPAGTHIVEFTYRPLSWRIGWIVSLVAFVALLGGFLWRPSE</sequence>
<feature type="transmembrane region" description="Helical" evidence="1">
    <location>
        <begin position="114"/>
        <end position="137"/>
    </location>
</feature>
<dbReference type="Proteomes" id="UP001149140">
    <property type="component" value="Unassembled WGS sequence"/>
</dbReference>
<feature type="transmembrane region" description="Helical" evidence="1">
    <location>
        <begin position="235"/>
        <end position="256"/>
    </location>
</feature>
<feature type="transmembrane region" description="Helical" evidence="1">
    <location>
        <begin position="396"/>
        <end position="413"/>
    </location>
</feature>
<evidence type="ECO:0000256" key="1">
    <source>
        <dbReference type="SAM" id="Phobius"/>
    </source>
</evidence>
<dbReference type="EMBL" id="JAPDOD010000003">
    <property type="protein sequence ID" value="MDA0159603.1"/>
    <property type="molecule type" value="Genomic_DNA"/>
</dbReference>
<dbReference type="InterPro" id="IPR018580">
    <property type="entry name" value="Uncharacterised_YfhO"/>
</dbReference>
<evidence type="ECO:0000313" key="3">
    <source>
        <dbReference type="Proteomes" id="UP001149140"/>
    </source>
</evidence>
<keyword evidence="1" id="KW-0812">Transmembrane</keyword>
<feature type="transmembrane region" description="Helical" evidence="1">
    <location>
        <begin position="331"/>
        <end position="354"/>
    </location>
</feature>
<feature type="transmembrane region" description="Helical" evidence="1">
    <location>
        <begin position="192"/>
        <end position="223"/>
    </location>
</feature>
<organism evidence="2 3">
    <name type="scientific">Solirubrobacter ginsenosidimutans</name>
    <dbReference type="NCBI Taxonomy" id="490573"/>
    <lineage>
        <taxon>Bacteria</taxon>
        <taxon>Bacillati</taxon>
        <taxon>Actinomycetota</taxon>
        <taxon>Thermoleophilia</taxon>
        <taxon>Solirubrobacterales</taxon>
        <taxon>Solirubrobacteraceae</taxon>
        <taxon>Solirubrobacter</taxon>
    </lineage>
</organism>
<protein>
    <recommendedName>
        <fullName evidence="4">YfhO family protein</fullName>
    </recommendedName>
</protein>
<dbReference type="PANTHER" id="PTHR38454">
    <property type="entry name" value="INTEGRAL MEMBRANE PROTEIN-RELATED"/>
    <property type="match status" value="1"/>
</dbReference>
<accession>A0A9X3MQZ4</accession>
<name>A0A9X3MQZ4_9ACTN</name>
<evidence type="ECO:0000313" key="2">
    <source>
        <dbReference type="EMBL" id="MDA0159603.1"/>
    </source>
</evidence>
<feature type="transmembrane region" description="Helical" evidence="1">
    <location>
        <begin position="446"/>
        <end position="466"/>
    </location>
</feature>
<gene>
    <name evidence="2" type="ORF">OM076_04955</name>
</gene>
<feature type="transmembrane region" description="Helical" evidence="1">
    <location>
        <begin position="302"/>
        <end position="324"/>
    </location>
</feature>
<feature type="transmembrane region" description="Helical" evidence="1">
    <location>
        <begin position="149"/>
        <end position="172"/>
    </location>
</feature>
<comment type="caution">
    <text evidence="2">The sequence shown here is derived from an EMBL/GenBank/DDBJ whole genome shotgun (WGS) entry which is preliminary data.</text>
</comment>
<dbReference type="AlphaFoldDB" id="A0A9X3MQZ4"/>
<keyword evidence="1" id="KW-0472">Membrane</keyword>
<proteinExistence type="predicted"/>
<dbReference type="RefSeq" id="WP_270038363.1">
    <property type="nucleotide sequence ID" value="NZ_JAPDOD010000003.1"/>
</dbReference>
<dbReference type="PANTHER" id="PTHR38454:SF1">
    <property type="entry name" value="INTEGRAL MEMBRANE PROTEIN"/>
    <property type="match status" value="1"/>
</dbReference>
<feature type="transmembrane region" description="Helical" evidence="1">
    <location>
        <begin position="473"/>
        <end position="491"/>
    </location>
</feature>
<feature type="transmembrane region" description="Helical" evidence="1">
    <location>
        <begin position="746"/>
        <end position="768"/>
    </location>
</feature>
<evidence type="ECO:0008006" key="4">
    <source>
        <dbReference type="Google" id="ProtNLM"/>
    </source>
</evidence>
<keyword evidence="1" id="KW-1133">Transmembrane helix</keyword>
<keyword evidence="3" id="KW-1185">Reference proteome</keyword>
<reference evidence="2" key="1">
    <citation type="submission" date="2022-10" db="EMBL/GenBank/DDBJ databases">
        <title>The WGS of Solirubrobacter ginsenosidimutans DSM 21036.</title>
        <authorList>
            <person name="Jiang Z."/>
        </authorList>
    </citation>
    <scope>NUCLEOTIDE SEQUENCE</scope>
    <source>
        <strain evidence="2">DSM 21036</strain>
    </source>
</reference>